<protein>
    <submittedName>
        <fullName evidence="4">Uncharacterized protein</fullName>
    </submittedName>
</protein>
<feature type="transmembrane region" description="Helical" evidence="3">
    <location>
        <begin position="132"/>
        <end position="157"/>
    </location>
</feature>
<dbReference type="SUPFAM" id="SSF117281">
    <property type="entry name" value="Kelch motif"/>
    <property type="match status" value="1"/>
</dbReference>
<evidence type="ECO:0000313" key="5">
    <source>
        <dbReference type="Proteomes" id="UP001159042"/>
    </source>
</evidence>
<keyword evidence="3" id="KW-1133">Transmembrane helix</keyword>
<dbReference type="PANTHER" id="PTHR46093">
    <property type="entry name" value="ACYL-COA-BINDING DOMAIN-CONTAINING PROTEIN 5"/>
    <property type="match status" value="1"/>
</dbReference>
<accession>A0AAV8VKH6</accession>
<dbReference type="PANTHER" id="PTHR46093:SF18">
    <property type="entry name" value="FIBRONECTIN TYPE-III DOMAIN-CONTAINING PROTEIN"/>
    <property type="match status" value="1"/>
</dbReference>
<name>A0AAV8VKH6_9CUCU</name>
<keyword evidence="1" id="KW-0880">Kelch repeat</keyword>
<comment type="caution">
    <text evidence="4">The sequence shown here is derived from an EMBL/GenBank/DDBJ whole genome shotgun (WGS) entry which is preliminary data.</text>
</comment>
<keyword evidence="3" id="KW-0812">Transmembrane</keyword>
<dbReference type="AlphaFoldDB" id="A0AAV8VKH6"/>
<dbReference type="Gene3D" id="2.120.10.80">
    <property type="entry name" value="Kelch-type beta propeller"/>
    <property type="match status" value="1"/>
</dbReference>
<dbReference type="Proteomes" id="UP001159042">
    <property type="component" value="Unassembled WGS sequence"/>
</dbReference>
<keyword evidence="2" id="KW-0677">Repeat</keyword>
<keyword evidence="5" id="KW-1185">Reference proteome</keyword>
<evidence type="ECO:0000256" key="3">
    <source>
        <dbReference type="SAM" id="Phobius"/>
    </source>
</evidence>
<dbReference type="InterPro" id="IPR015915">
    <property type="entry name" value="Kelch-typ_b-propeller"/>
</dbReference>
<dbReference type="EMBL" id="JANEYG010000066">
    <property type="protein sequence ID" value="KAJ8914667.1"/>
    <property type="molecule type" value="Genomic_DNA"/>
</dbReference>
<reference evidence="4 5" key="1">
    <citation type="journal article" date="2023" name="Insect Mol. Biol.">
        <title>Genome sequencing provides insights into the evolution of gene families encoding plant cell wall-degrading enzymes in longhorned beetles.</title>
        <authorList>
            <person name="Shin N.R."/>
            <person name="Okamura Y."/>
            <person name="Kirsch R."/>
            <person name="Pauchet Y."/>
        </authorList>
    </citation>
    <scope>NUCLEOTIDE SEQUENCE [LARGE SCALE GENOMIC DNA]</scope>
    <source>
        <strain evidence="4">EAD_L_NR</strain>
    </source>
</reference>
<sequence>MILTIDELAHETESWHLLSAASNKPNDHYPPPRHKHSAILHANAMWVYGGMTDLQERGDLWRWDAVERTWHCIKIKVGPGPLHSHAACKMSSCMVIFGGISFFRDFGHYLIPEGLNCIGAVLIIPPLGRPPWVIVIGIVLAFIPGPGIPFSVLHCIIDRAKSYRKDPLEKTVCS</sequence>
<evidence type="ECO:0000313" key="4">
    <source>
        <dbReference type="EMBL" id="KAJ8914667.1"/>
    </source>
</evidence>
<evidence type="ECO:0000256" key="2">
    <source>
        <dbReference type="ARBA" id="ARBA00022737"/>
    </source>
</evidence>
<keyword evidence="3" id="KW-0472">Membrane</keyword>
<dbReference type="Pfam" id="PF24681">
    <property type="entry name" value="Kelch_KLHDC2_KLHL20_DRC7"/>
    <property type="match status" value="1"/>
</dbReference>
<evidence type="ECO:0000256" key="1">
    <source>
        <dbReference type="ARBA" id="ARBA00022441"/>
    </source>
</evidence>
<organism evidence="4 5">
    <name type="scientific">Exocentrus adspersus</name>
    <dbReference type="NCBI Taxonomy" id="1586481"/>
    <lineage>
        <taxon>Eukaryota</taxon>
        <taxon>Metazoa</taxon>
        <taxon>Ecdysozoa</taxon>
        <taxon>Arthropoda</taxon>
        <taxon>Hexapoda</taxon>
        <taxon>Insecta</taxon>
        <taxon>Pterygota</taxon>
        <taxon>Neoptera</taxon>
        <taxon>Endopterygota</taxon>
        <taxon>Coleoptera</taxon>
        <taxon>Polyphaga</taxon>
        <taxon>Cucujiformia</taxon>
        <taxon>Chrysomeloidea</taxon>
        <taxon>Cerambycidae</taxon>
        <taxon>Lamiinae</taxon>
        <taxon>Acanthocinini</taxon>
        <taxon>Exocentrus</taxon>
    </lineage>
</organism>
<gene>
    <name evidence="4" type="ORF">NQ315_017364</name>
</gene>
<proteinExistence type="predicted"/>